<comment type="caution">
    <text evidence="1">The sequence shown here is derived from an EMBL/GenBank/DDBJ whole genome shotgun (WGS) entry which is preliminary data.</text>
</comment>
<name>A0A1Y3MJF9_9BACI</name>
<evidence type="ECO:0000313" key="2">
    <source>
        <dbReference type="Proteomes" id="UP000195321"/>
    </source>
</evidence>
<proteinExistence type="predicted"/>
<dbReference type="RefSeq" id="WP_016114603.1">
    <property type="nucleotide sequence ID" value="NZ_CP189809.1"/>
</dbReference>
<dbReference type="AlphaFoldDB" id="A0A1Y3MJF9"/>
<organism evidence="1 2">
    <name type="scientific">Bacillus pseudomycoides</name>
    <dbReference type="NCBI Taxonomy" id="64104"/>
    <lineage>
        <taxon>Bacteria</taxon>
        <taxon>Bacillati</taxon>
        <taxon>Bacillota</taxon>
        <taxon>Bacilli</taxon>
        <taxon>Bacillales</taxon>
        <taxon>Bacillaceae</taxon>
        <taxon>Bacillus</taxon>
        <taxon>Bacillus cereus group</taxon>
    </lineage>
</organism>
<dbReference type="Proteomes" id="UP000195321">
    <property type="component" value="Unassembled WGS sequence"/>
</dbReference>
<accession>A0A1Y3MJF9</accession>
<evidence type="ECO:0000313" key="1">
    <source>
        <dbReference type="EMBL" id="OUM47303.1"/>
    </source>
</evidence>
<dbReference type="EMBL" id="MWPX01000025">
    <property type="protein sequence ID" value="OUM47303.1"/>
    <property type="molecule type" value="Genomic_DNA"/>
</dbReference>
<protein>
    <submittedName>
        <fullName evidence="1">Uncharacterized protein</fullName>
    </submittedName>
</protein>
<gene>
    <name evidence="1" type="ORF">BW425_19150</name>
</gene>
<sequence>MSSLFRSYTYRFFVGFLVILIISPIPSLLLTHESSYLKGLLGIFHNLAHFPSIFIPMIDWMHESILFSSQPIINSTTTVHAPGQSTLLFPYMWEVYFLSIVRFTFTLAIGFSISLTMGRLFLKVPKQLKKYTSILHWIPYSFSTALLQCSIVLISLYIAKYITIPFLSSLIIIGSTSMIIVIQAIKKWIPFLNKTAEHDLRDSSFLINTLFMAIVSNHKSILSSIILSFFYMECIFHTKGLLQFIIQFGGSSPTVVTIGLLLIYIPYIILSFLQSVWTTNQSKHQTYTITKTLIK</sequence>
<reference evidence="1 2" key="1">
    <citation type="submission" date="2017-02" db="EMBL/GenBank/DDBJ databases">
        <title>Bacillus pseudomycoides isolate FSL K6-0042.</title>
        <authorList>
            <person name="Kovac J."/>
        </authorList>
    </citation>
    <scope>NUCLEOTIDE SEQUENCE [LARGE SCALE GENOMIC DNA]</scope>
    <source>
        <strain evidence="1 2">FSL K6-0042</strain>
    </source>
</reference>